<gene>
    <name evidence="2" type="ORF">HNR31_001592</name>
</gene>
<comment type="caution">
    <text evidence="2">The sequence shown here is derived from an EMBL/GenBank/DDBJ whole genome shotgun (WGS) entry which is preliminary data.</text>
</comment>
<keyword evidence="1" id="KW-1133">Transmembrane helix</keyword>
<reference evidence="2 3" key="1">
    <citation type="submission" date="2020-07" db="EMBL/GenBank/DDBJ databases">
        <title>Genomic Encyclopedia of Type Strains, Phase IV (KMG-IV): sequencing the most valuable type-strain genomes for metagenomic binning, comparative biology and taxonomic classification.</title>
        <authorList>
            <person name="Goeker M."/>
        </authorList>
    </citation>
    <scope>NUCLEOTIDE SEQUENCE [LARGE SCALE GENOMIC DNA]</scope>
    <source>
        <strain evidence="2 3">DSM 15730</strain>
    </source>
</reference>
<keyword evidence="3" id="KW-1185">Reference proteome</keyword>
<name>A0A7W0BXR7_9BACL</name>
<keyword evidence="1" id="KW-0812">Transmembrane</keyword>
<dbReference type="AlphaFoldDB" id="A0A7W0BXR7"/>
<evidence type="ECO:0000256" key="1">
    <source>
        <dbReference type="SAM" id="Phobius"/>
    </source>
</evidence>
<evidence type="ECO:0000313" key="3">
    <source>
        <dbReference type="Proteomes" id="UP000523087"/>
    </source>
</evidence>
<dbReference type="RefSeq" id="WP_181555687.1">
    <property type="nucleotide sequence ID" value="NZ_JACDUT010000004.1"/>
</dbReference>
<accession>A0A7W0BXR7</accession>
<dbReference type="Proteomes" id="UP000523087">
    <property type="component" value="Unassembled WGS sequence"/>
</dbReference>
<feature type="transmembrane region" description="Helical" evidence="1">
    <location>
        <begin position="61"/>
        <end position="79"/>
    </location>
</feature>
<protein>
    <submittedName>
        <fullName evidence="2">Uncharacterized protein</fullName>
    </submittedName>
</protein>
<keyword evidence="1" id="KW-0472">Membrane</keyword>
<organism evidence="2 3">
    <name type="scientific">Thermaerobacillus caldiproteolyticus</name>
    <dbReference type="NCBI Taxonomy" id="247480"/>
    <lineage>
        <taxon>Bacteria</taxon>
        <taxon>Bacillati</taxon>
        <taxon>Bacillota</taxon>
        <taxon>Bacilli</taxon>
        <taxon>Bacillales</taxon>
        <taxon>Anoxybacillaceae</taxon>
        <taxon>Thermaerobacillus</taxon>
    </lineage>
</organism>
<sequence length="82" mass="9096">MNSLKNINLVKIISFIISVIGLFLILKSPELGQSSASAWAREAGGSVKSDEWMQMLHAYTTSYRAVGIIFLSIGLFYVLKKE</sequence>
<feature type="transmembrane region" description="Helical" evidence="1">
    <location>
        <begin position="7"/>
        <end position="26"/>
    </location>
</feature>
<proteinExistence type="predicted"/>
<evidence type="ECO:0000313" key="2">
    <source>
        <dbReference type="EMBL" id="MBA2874821.1"/>
    </source>
</evidence>
<dbReference type="EMBL" id="JACDUT010000004">
    <property type="protein sequence ID" value="MBA2874821.1"/>
    <property type="molecule type" value="Genomic_DNA"/>
</dbReference>